<dbReference type="SUPFAM" id="SSF102405">
    <property type="entry name" value="MCP/YpsA-like"/>
    <property type="match status" value="1"/>
</dbReference>
<dbReference type="AlphaFoldDB" id="A0A086J7N5"/>
<dbReference type="InterPro" id="IPR052341">
    <property type="entry name" value="LOG_family_nucleotidases"/>
</dbReference>
<evidence type="ECO:0000256" key="1">
    <source>
        <dbReference type="SAM" id="MobiDB-lite"/>
    </source>
</evidence>
<organism evidence="2 3">
    <name type="scientific">Toxoplasma gondii p89</name>
    <dbReference type="NCBI Taxonomy" id="943119"/>
    <lineage>
        <taxon>Eukaryota</taxon>
        <taxon>Sar</taxon>
        <taxon>Alveolata</taxon>
        <taxon>Apicomplexa</taxon>
        <taxon>Conoidasida</taxon>
        <taxon>Coccidia</taxon>
        <taxon>Eucoccidiorida</taxon>
        <taxon>Eimeriorina</taxon>
        <taxon>Sarcocystidae</taxon>
        <taxon>Toxoplasma</taxon>
    </lineage>
</organism>
<dbReference type="VEuPathDB" id="ToxoDB:TGP89_266450"/>
<dbReference type="OrthoDB" id="414463at2759"/>
<dbReference type="PANTHER" id="PTHR43393">
    <property type="entry name" value="CYTOKININ RIBOSIDE 5'-MONOPHOSPHATE PHOSPHORIBOHYDROLASE"/>
    <property type="match status" value="1"/>
</dbReference>
<name>A0A086J7N5_TOXGO</name>
<dbReference type="EMBL" id="AEYI02002478">
    <property type="protein sequence ID" value="KFG28153.1"/>
    <property type="molecule type" value="Genomic_DNA"/>
</dbReference>
<protein>
    <submittedName>
        <fullName evidence="2">Lysine decarboxylase family protein</fullName>
    </submittedName>
</protein>
<comment type="caution">
    <text evidence="2">The sequence shown here is derived from an EMBL/GenBank/DDBJ whole genome shotgun (WGS) entry which is preliminary data.</text>
</comment>
<evidence type="ECO:0000313" key="3">
    <source>
        <dbReference type="Proteomes" id="UP000028828"/>
    </source>
</evidence>
<feature type="compositionally biased region" description="Low complexity" evidence="1">
    <location>
        <begin position="10"/>
        <end position="22"/>
    </location>
</feature>
<sequence>MSSTAPPERNSQSTNGNSNTTDAAKDVTATKKSYANNAWLQTAPARQVRMLCEYLEARDRLRQQRILATFLVFGTARSLTHDQWNSRMNEATARLRLLKNGKNESEGASVNDPEAVLAVEREIGDLRRLEWLCFFSEKVTKLTRRLAEWLMTAEARAAGKRILQKFPTPLDNDDYWGPDQGSLSQELVYCPVAICTGGGPGLMEAANRGASEVPGARTIGMGITLPFEGGLNRYITKDLGFEFQYLFARKFWMINTALGVIAAPGGFGTLDELMEVLALKQSNKLKRDMPIVLLGKTYWTSIISFDKMVEFGTISQSDCDKLFITDDEDEAFEYLRSFLLKDSAVTGEGYIHKSLAKRQRE</sequence>
<dbReference type="Gene3D" id="3.40.50.450">
    <property type="match status" value="1"/>
</dbReference>
<dbReference type="GO" id="GO:0005829">
    <property type="term" value="C:cytosol"/>
    <property type="evidence" value="ECO:0007669"/>
    <property type="project" value="TreeGrafter"/>
</dbReference>
<evidence type="ECO:0000313" key="2">
    <source>
        <dbReference type="EMBL" id="KFG28153.1"/>
    </source>
</evidence>
<accession>A0A086J7N5</accession>
<reference evidence="2 3" key="1">
    <citation type="submission" date="2014-03" db="EMBL/GenBank/DDBJ databases">
        <authorList>
            <person name="Sibley D."/>
            <person name="Venepally P."/>
            <person name="Karamycheva S."/>
            <person name="Hadjithomas M."/>
            <person name="Khan A."/>
            <person name="Brunk B."/>
            <person name="Roos D."/>
            <person name="Caler E."/>
            <person name="Lorenzi H."/>
        </authorList>
    </citation>
    <scope>NUCLEOTIDE SEQUENCE [LARGE SCALE GENOMIC DNA]</scope>
    <source>
        <strain evidence="3">p89</strain>
    </source>
</reference>
<dbReference type="InterPro" id="IPR031100">
    <property type="entry name" value="LOG_fam"/>
</dbReference>
<dbReference type="PANTHER" id="PTHR43393:SF3">
    <property type="entry name" value="LYSINE DECARBOXYLASE-LIKE PROTEIN"/>
    <property type="match status" value="1"/>
</dbReference>
<dbReference type="Pfam" id="PF03641">
    <property type="entry name" value="Lysine_decarbox"/>
    <property type="match status" value="1"/>
</dbReference>
<proteinExistence type="predicted"/>
<dbReference type="Proteomes" id="UP000028828">
    <property type="component" value="Unassembled WGS sequence"/>
</dbReference>
<feature type="region of interest" description="Disordered" evidence="1">
    <location>
        <begin position="1"/>
        <end position="23"/>
    </location>
</feature>
<gene>
    <name evidence="2" type="ORF">TGP89_266450</name>
</gene>